<dbReference type="SUPFAM" id="SSF53795">
    <property type="entry name" value="PEP carboxykinase-like"/>
    <property type="match status" value="1"/>
</dbReference>
<dbReference type="EMBL" id="FONA01000006">
    <property type="protein sequence ID" value="SFE07395.1"/>
    <property type="molecule type" value="Genomic_DNA"/>
</dbReference>
<evidence type="ECO:0000313" key="1">
    <source>
        <dbReference type="EMBL" id="SFE07395.1"/>
    </source>
</evidence>
<dbReference type="Proteomes" id="UP000181976">
    <property type="component" value="Unassembled WGS sequence"/>
</dbReference>
<dbReference type="Gene3D" id="3.40.50.300">
    <property type="entry name" value="P-loop containing nucleotide triphosphate hydrolases"/>
    <property type="match status" value="1"/>
</dbReference>
<sequence>MIRIFLPGILLKVESDSPSICLKPLGTFLFNKELIPTEITFQFIYDITDHIEKAPMKTVLKGEPFEGVDIPYRWEILKSSEAVGIYVDYFEDFQIQELICHVDFGKKIIYTRIVPQRENLTIDPLLEPLGSMLMVILAHFQNDVLIHASGIMDQGKGRLFTAVSGTGKSTMAELWQRSGADIINDDRLWLHHWQGQWYFFNTPMPYYAQRPAMAPLHEIFLLRQSIQNELKRMSGIEAAMRFMANAIQHYFDKRMTEQHLERIFDIARAVPIYDCGFRPDKKIVEEIRGLNELSSSD</sequence>
<protein>
    <recommendedName>
        <fullName evidence="3">Hpr(Ser) kinase/phosphatase</fullName>
    </recommendedName>
</protein>
<evidence type="ECO:0008006" key="3">
    <source>
        <dbReference type="Google" id="ProtNLM"/>
    </source>
</evidence>
<dbReference type="InterPro" id="IPR027417">
    <property type="entry name" value="P-loop_NTPase"/>
</dbReference>
<evidence type="ECO:0000313" key="2">
    <source>
        <dbReference type="Proteomes" id="UP000181976"/>
    </source>
</evidence>
<reference evidence="1 2" key="1">
    <citation type="submission" date="2016-10" db="EMBL/GenBank/DDBJ databases">
        <authorList>
            <person name="de Groot N.N."/>
        </authorList>
    </citation>
    <scope>NUCLEOTIDE SEQUENCE [LARGE SCALE GENOMIC DNA]</scope>
    <source>
        <strain evidence="1 2">DSM 19012</strain>
    </source>
</reference>
<dbReference type="AlphaFoldDB" id="A0A1I1XJ48"/>
<dbReference type="InParanoid" id="A0A1I1XJ48"/>
<dbReference type="eggNOG" id="ENOG5032TGW">
    <property type="taxonomic scope" value="Bacteria"/>
</dbReference>
<keyword evidence="2" id="KW-1185">Reference proteome</keyword>
<dbReference type="RefSeq" id="WP_010528504.1">
    <property type="nucleotide sequence ID" value="NZ_AFSL01000087.1"/>
</dbReference>
<accession>A0A1I1XJ48</accession>
<dbReference type="STRING" id="385682.SAMN05444380_10662"/>
<gene>
    <name evidence="1" type="ORF">SAMN05444380_10662</name>
</gene>
<proteinExistence type="predicted"/>
<name>A0A1I1XJ48_9BACT</name>
<organism evidence="1 2">
    <name type="scientific">Thermophagus xiamenensis</name>
    <dbReference type="NCBI Taxonomy" id="385682"/>
    <lineage>
        <taxon>Bacteria</taxon>
        <taxon>Pseudomonadati</taxon>
        <taxon>Bacteroidota</taxon>
        <taxon>Bacteroidia</taxon>
        <taxon>Marinilabiliales</taxon>
        <taxon>Marinilabiliaceae</taxon>
        <taxon>Thermophagus</taxon>
    </lineage>
</organism>